<dbReference type="AlphaFoldDB" id="A0A4D9DSB1"/>
<reference evidence="1 2" key="2">
    <citation type="submission" date="2019-04" db="EMBL/GenBank/DDBJ databases">
        <title>The genome sequence of big-headed turtle.</title>
        <authorList>
            <person name="Gong S."/>
        </authorList>
    </citation>
    <scope>NUCLEOTIDE SEQUENCE [LARGE SCALE GENOMIC DNA]</scope>
    <source>
        <strain evidence="1">DO16091913</strain>
        <tissue evidence="1">Muscle</tissue>
    </source>
</reference>
<dbReference type="EMBL" id="QXTE01000334">
    <property type="protein sequence ID" value="TFJ99357.1"/>
    <property type="molecule type" value="Genomic_DNA"/>
</dbReference>
<comment type="caution">
    <text evidence="1">The sequence shown here is derived from an EMBL/GenBank/DDBJ whole genome shotgun (WGS) entry which is preliminary data.</text>
</comment>
<name>A0A4D9DSB1_9SAUR</name>
<accession>A0A4D9DSB1</accession>
<keyword evidence="2" id="KW-1185">Reference proteome</keyword>
<dbReference type="Proteomes" id="UP000297703">
    <property type="component" value="Unassembled WGS sequence"/>
</dbReference>
<proteinExistence type="predicted"/>
<organism evidence="1 2">
    <name type="scientific">Platysternon megacephalum</name>
    <name type="common">big-headed turtle</name>
    <dbReference type="NCBI Taxonomy" id="55544"/>
    <lineage>
        <taxon>Eukaryota</taxon>
        <taxon>Metazoa</taxon>
        <taxon>Chordata</taxon>
        <taxon>Craniata</taxon>
        <taxon>Vertebrata</taxon>
        <taxon>Euteleostomi</taxon>
        <taxon>Archelosauria</taxon>
        <taxon>Testudinata</taxon>
        <taxon>Testudines</taxon>
        <taxon>Cryptodira</taxon>
        <taxon>Durocryptodira</taxon>
        <taxon>Testudinoidea</taxon>
        <taxon>Platysternidae</taxon>
        <taxon>Platysternon</taxon>
    </lineage>
</organism>
<sequence length="141" mass="16527">MWVRQNLPFNSYFPKVFTPIGYIMQPRLFACVGPAKRLYRNDRLQFPTPFWEIQGNGIQVSLMEHPEPKNRGALILCSLRYSERILKSCILLPYKLMLEKLLSSDNLLPARRLLAVVLFFDMSLGMQPVNRFLHLVTKRFP</sequence>
<reference evidence="1 2" key="1">
    <citation type="submission" date="2019-04" db="EMBL/GenBank/DDBJ databases">
        <title>Draft genome of the big-headed turtle Platysternon megacephalum.</title>
        <authorList>
            <person name="Gong S."/>
        </authorList>
    </citation>
    <scope>NUCLEOTIDE SEQUENCE [LARGE SCALE GENOMIC DNA]</scope>
    <source>
        <strain evidence="1">DO16091913</strain>
        <tissue evidence="1">Muscle</tissue>
    </source>
</reference>
<evidence type="ECO:0000313" key="1">
    <source>
        <dbReference type="EMBL" id="TFJ99357.1"/>
    </source>
</evidence>
<gene>
    <name evidence="1" type="ORF">DR999_PMT18601</name>
</gene>
<evidence type="ECO:0000313" key="2">
    <source>
        <dbReference type="Proteomes" id="UP000297703"/>
    </source>
</evidence>
<protein>
    <submittedName>
        <fullName evidence="1">CD2 antigen cytoplasmic tail-binding protein 2</fullName>
    </submittedName>
</protein>